<dbReference type="SMART" id="SM00220">
    <property type="entry name" value="S_TKc"/>
    <property type="match status" value="1"/>
</dbReference>
<dbReference type="CDD" id="cd05117">
    <property type="entry name" value="STKc_CAMK"/>
    <property type="match status" value="1"/>
</dbReference>
<evidence type="ECO:0000259" key="8">
    <source>
        <dbReference type="PROSITE" id="PS50011"/>
    </source>
</evidence>
<gene>
    <name evidence="9" type="ORF">BCR32DRAFT_219312</name>
</gene>
<feature type="compositionally biased region" description="Low complexity" evidence="7">
    <location>
        <begin position="405"/>
        <end position="418"/>
    </location>
</feature>
<dbReference type="InterPro" id="IPR008271">
    <property type="entry name" value="Ser/Thr_kinase_AS"/>
</dbReference>
<name>A0A1Y1X9W7_9FUNG</name>
<protein>
    <submittedName>
        <fullName evidence="9">Kinase-like protein</fullName>
    </submittedName>
</protein>
<dbReference type="InterPro" id="IPR011009">
    <property type="entry name" value="Kinase-like_dom_sf"/>
</dbReference>
<feature type="compositionally biased region" description="Polar residues" evidence="7">
    <location>
        <begin position="445"/>
        <end position="483"/>
    </location>
</feature>
<evidence type="ECO:0000256" key="6">
    <source>
        <dbReference type="PROSITE-ProRule" id="PRU10141"/>
    </source>
</evidence>
<comment type="caution">
    <text evidence="9">The sequence shown here is derived from an EMBL/GenBank/DDBJ whole genome shotgun (WGS) entry which is preliminary data.</text>
</comment>
<keyword evidence="4 9" id="KW-0418">Kinase</keyword>
<feature type="compositionally biased region" description="Polar residues" evidence="7">
    <location>
        <begin position="497"/>
        <end position="510"/>
    </location>
</feature>
<dbReference type="OrthoDB" id="407410at2759"/>
<dbReference type="PROSITE" id="PS50011">
    <property type="entry name" value="PROTEIN_KINASE_DOM"/>
    <property type="match status" value="1"/>
</dbReference>
<evidence type="ECO:0000313" key="10">
    <source>
        <dbReference type="Proteomes" id="UP000193944"/>
    </source>
</evidence>
<feature type="region of interest" description="Disordered" evidence="7">
    <location>
        <begin position="347"/>
        <end position="541"/>
    </location>
</feature>
<dbReference type="GO" id="GO:0005524">
    <property type="term" value="F:ATP binding"/>
    <property type="evidence" value="ECO:0007669"/>
    <property type="project" value="UniProtKB-UniRule"/>
</dbReference>
<feature type="compositionally biased region" description="Polar residues" evidence="7">
    <location>
        <begin position="347"/>
        <end position="364"/>
    </location>
</feature>
<keyword evidence="1" id="KW-0723">Serine/threonine-protein kinase</keyword>
<dbReference type="Proteomes" id="UP000193944">
    <property type="component" value="Unassembled WGS sequence"/>
</dbReference>
<dbReference type="InterPro" id="IPR017441">
    <property type="entry name" value="Protein_kinase_ATP_BS"/>
</dbReference>
<dbReference type="PANTHER" id="PTHR24347">
    <property type="entry name" value="SERINE/THREONINE-PROTEIN KINASE"/>
    <property type="match status" value="1"/>
</dbReference>
<keyword evidence="5 6" id="KW-0067">ATP-binding</keyword>
<dbReference type="Gene3D" id="3.30.200.20">
    <property type="entry name" value="Phosphorylase Kinase, domain 1"/>
    <property type="match status" value="1"/>
</dbReference>
<organism evidence="9 10">
    <name type="scientific">Anaeromyces robustus</name>
    <dbReference type="NCBI Taxonomy" id="1754192"/>
    <lineage>
        <taxon>Eukaryota</taxon>
        <taxon>Fungi</taxon>
        <taxon>Fungi incertae sedis</taxon>
        <taxon>Chytridiomycota</taxon>
        <taxon>Chytridiomycota incertae sedis</taxon>
        <taxon>Neocallimastigomycetes</taxon>
        <taxon>Neocallimastigales</taxon>
        <taxon>Neocallimastigaceae</taxon>
        <taxon>Anaeromyces</taxon>
    </lineage>
</organism>
<evidence type="ECO:0000256" key="3">
    <source>
        <dbReference type="ARBA" id="ARBA00022741"/>
    </source>
</evidence>
<dbReference type="InterPro" id="IPR000719">
    <property type="entry name" value="Prot_kinase_dom"/>
</dbReference>
<feature type="compositionally biased region" description="Polar residues" evidence="7">
    <location>
        <begin position="392"/>
        <end position="404"/>
    </location>
</feature>
<evidence type="ECO:0000256" key="4">
    <source>
        <dbReference type="ARBA" id="ARBA00022777"/>
    </source>
</evidence>
<dbReference type="GO" id="GO:0004674">
    <property type="term" value="F:protein serine/threonine kinase activity"/>
    <property type="evidence" value="ECO:0007669"/>
    <property type="project" value="UniProtKB-KW"/>
</dbReference>
<dbReference type="AlphaFoldDB" id="A0A1Y1X9W7"/>
<dbReference type="PROSITE" id="PS00108">
    <property type="entry name" value="PROTEIN_KINASE_ST"/>
    <property type="match status" value="1"/>
</dbReference>
<keyword evidence="3 6" id="KW-0547">Nucleotide-binding</keyword>
<dbReference type="EMBL" id="MCFG01000092">
    <property type="protein sequence ID" value="ORX82542.1"/>
    <property type="molecule type" value="Genomic_DNA"/>
</dbReference>
<reference evidence="9 10" key="1">
    <citation type="submission" date="2016-08" db="EMBL/GenBank/DDBJ databases">
        <title>A Parts List for Fungal Cellulosomes Revealed by Comparative Genomics.</title>
        <authorList>
            <consortium name="DOE Joint Genome Institute"/>
            <person name="Haitjema C.H."/>
            <person name="Gilmore S.P."/>
            <person name="Henske J.K."/>
            <person name="Solomon K.V."/>
            <person name="De Groot R."/>
            <person name="Kuo A."/>
            <person name="Mondo S.J."/>
            <person name="Salamov A.A."/>
            <person name="Labutti K."/>
            <person name="Zhao Z."/>
            <person name="Chiniquy J."/>
            <person name="Barry K."/>
            <person name="Brewer H.M."/>
            <person name="Purvine S.O."/>
            <person name="Wright A.T."/>
            <person name="Boxma B."/>
            <person name="Van Alen T."/>
            <person name="Hackstein J.H."/>
            <person name="Baker S.E."/>
            <person name="Grigoriev I.V."/>
            <person name="O'Malley M.A."/>
        </authorList>
    </citation>
    <scope>NUCLEOTIDE SEQUENCE [LARGE SCALE GENOMIC DNA]</scope>
    <source>
        <strain evidence="9 10">S4</strain>
    </source>
</reference>
<dbReference type="PROSITE" id="PS00107">
    <property type="entry name" value="PROTEIN_KINASE_ATP"/>
    <property type="match status" value="1"/>
</dbReference>
<dbReference type="FunFam" id="3.30.200.20:FF:000315">
    <property type="entry name" value="Calcium-dependent protein kinase 3"/>
    <property type="match status" value="1"/>
</dbReference>
<feature type="binding site" evidence="6">
    <location>
        <position position="69"/>
    </location>
    <ligand>
        <name>ATP</name>
        <dbReference type="ChEBI" id="CHEBI:30616"/>
    </ligand>
</feature>
<sequence length="541" mass="60448">MFVGSSSSLNNKFYKDDINKSPPKIHHYRIKDKTEVENKYKFGRKLGEGAFGTVNIVEDKISHLTWACKVVNKTKGSVSSFEQLQQEINIMKQLNHPYVVKLHEVYETPKKIYIIMENYDGGELVSKIREKSYCSEDDVRIIISRLADAVAYLHEQGIVHRDLKPENILLSTEDPEDIYNIKVMDFGLATCKDSSTMIENICGTPFYMAPEVVDNLGYSQQCDIWSIGIMMYLLLVGYKKECEVLLHQMISNGKIEFPDEYWKNISIGAKNLVENLLKFDPAQRITAKEILQHPWIHGEQNGVKTNTTVFDLMKSYKAEKRLKKIINVVLAAVFLCKGNFKVNHNPVINGSQTSINEKSASDSNIAKEKKTVKHRSKTNLNKIKASDECRNSSKITTKSHLKTGNNNSNSNLKINLLSPSDKTGIKRSSTNAIKSKGGHEPGSDSAVSPQNIHKLTSKTTGSTRNLNKKASLSPESAKNTTKPINKKSSISNVSNNPTSIPNRNNSINNLSSKKTVKNSDTSVKSSNKVTSTSTAKKTIKA</sequence>
<evidence type="ECO:0000313" key="9">
    <source>
        <dbReference type="EMBL" id="ORX82542.1"/>
    </source>
</evidence>
<proteinExistence type="predicted"/>
<feature type="compositionally biased region" description="Low complexity" evidence="7">
    <location>
        <begin position="518"/>
        <end position="541"/>
    </location>
</feature>
<dbReference type="FunFam" id="1.10.510.10:FF:000571">
    <property type="entry name" value="Maternal embryonic leucine zipper kinase"/>
    <property type="match status" value="1"/>
</dbReference>
<feature type="compositionally biased region" description="Low complexity" evidence="7">
    <location>
        <begin position="486"/>
        <end position="496"/>
    </location>
</feature>
<reference evidence="9 10" key="2">
    <citation type="submission" date="2016-08" db="EMBL/GenBank/DDBJ databases">
        <title>Pervasive Adenine N6-methylation of Active Genes in Fungi.</title>
        <authorList>
            <consortium name="DOE Joint Genome Institute"/>
            <person name="Mondo S.J."/>
            <person name="Dannebaum R.O."/>
            <person name="Kuo R.C."/>
            <person name="Labutti K."/>
            <person name="Haridas S."/>
            <person name="Kuo A."/>
            <person name="Salamov A."/>
            <person name="Ahrendt S.R."/>
            <person name="Lipzen A."/>
            <person name="Sullivan W."/>
            <person name="Andreopoulos W.B."/>
            <person name="Clum A."/>
            <person name="Lindquist E."/>
            <person name="Daum C."/>
            <person name="Ramamoorthy G.K."/>
            <person name="Gryganskyi A."/>
            <person name="Culley D."/>
            <person name="Magnuson J.K."/>
            <person name="James T.Y."/>
            <person name="O'Malley M.A."/>
            <person name="Stajich J.E."/>
            <person name="Spatafora J.W."/>
            <person name="Visel A."/>
            <person name="Grigoriev I.V."/>
        </authorList>
    </citation>
    <scope>NUCLEOTIDE SEQUENCE [LARGE SCALE GENOMIC DNA]</scope>
    <source>
        <strain evidence="9 10">S4</strain>
    </source>
</reference>
<dbReference type="Pfam" id="PF00069">
    <property type="entry name" value="Pkinase"/>
    <property type="match status" value="1"/>
</dbReference>
<accession>A0A1Y1X9W7</accession>
<evidence type="ECO:0000256" key="2">
    <source>
        <dbReference type="ARBA" id="ARBA00022679"/>
    </source>
</evidence>
<feature type="domain" description="Protein kinase" evidence="8">
    <location>
        <begin position="40"/>
        <end position="296"/>
    </location>
</feature>
<keyword evidence="10" id="KW-1185">Reference proteome</keyword>
<evidence type="ECO:0000256" key="5">
    <source>
        <dbReference type="ARBA" id="ARBA00022840"/>
    </source>
</evidence>
<keyword evidence="2" id="KW-0808">Transferase</keyword>
<dbReference type="STRING" id="1754192.A0A1Y1X9W7"/>
<evidence type="ECO:0000256" key="1">
    <source>
        <dbReference type="ARBA" id="ARBA00022527"/>
    </source>
</evidence>
<dbReference type="SUPFAM" id="SSF56112">
    <property type="entry name" value="Protein kinase-like (PK-like)"/>
    <property type="match status" value="1"/>
</dbReference>
<dbReference type="Gene3D" id="1.10.510.10">
    <property type="entry name" value="Transferase(Phosphotransferase) domain 1"/>
    <property type="match status" value="1"/>
</dbReference>
<evidence type="ECO:0000256" key="7">
    <source>
        <dbReference type="SAM" id="MobiDB-lite"/>
    </source>
</evidence>